<protein>
    <submittedName>
        <fullName evidence="1">Uncharacterized protein</fullName>
    </submittedName>
</protein>
<dbReference type="EMBL" id="JBFOLJ010000136">
    <property type="protein sequence ID" value="KAL2455125.1"/>
    <property type="molecule type" value="Genomic_DNA"/>
</dbReference>
<proteinExistence type="predicted"/>
<dbReference type="Proteomes" id="UP001604277">
    <property type="component" value="Unassembled WGS sequence"/>
</dbReference>
<evidence type="ECO:0000313" key="2">
    <source>
        <dbReference type="Proteomes" id="UP001604277"/>
    </source>
</evidence>
<comment type="caution">
    <text evidence="1">The sequence shown here is derived from an EMBL/GenBank/DDBJ whole genome shotgun (WGS) entry which is preliminary data.</text>
</comment>
<evidence type="ECO:0000313" key="1">
    <source>
        <dbReference type="EMBL" id="KAL2455125.1"/>
    </source>
</evidence>
<reference evidence="2" key="1">
    <citation type="submission" date="2024-07" db="EMBL/GenBank/DDBJ databases">
        <title>Two chromosome-level genome assemblies of Korean endemic species Abeliophyllum distichum and Forsythia ovata (Oleaceae).</title>
        <authorList>
            <person name="Jang H."/>
        </authorList>
    </citation>
    <scope>NUCLEOTIDE SEQUENCE [LARGE SCALE GENOMIC DNA]</scope>
</reference>
<sequence length="144" mass="16297">MQEFEANVVENDSHISSLNNQVAEMRASLELYYVKCCRLKVEADKAGSKALAKYKASFNLMPDFNSMDDYLQSLAIKEARKLVLSKMTDVEFEFLTELGVDDLDVERDFASFNSLETIEDLGENIVKVELMILQPPTSNLQSTL</sequence>
<dbReference type="AlphaFoldDB" id="A0ABD1NU33"/>
<name>A0ABD1NU33_9LAMI</name>
<keyword evidence="2" id="KW-1185">Reference proteome</keyword>
<gene>
    <name evidence="1" type="ORF">Fot_57779</name>
</gene>
<accession>A0ABD1NU33</accession>
<organism evidence="1 2">
    <name type="scientific">Forsythia ovata</name>
    <dbReference type="NCBI Taxonomy" id="205694"/>
    <lineage>
        <taxon>Eukaryota</taxon>
        <taxon>Viridiplantae</taxon>
        <taxon>Streptophyta</taxon>
        <taxon>Embryophyta</taxon>
        <taxon>Tracheophyta</taxon>
        <taxon>Spermatophyta</taxon>
        <taxon>Magnoliopsida</taxon>
        <taxon>eudicotyledons</taxon>
        <taxon>Gunneridae</taxon>
        <taxon>Pentapetalae</taxon>
        <taxon>asterids</taxon>
        <taxon>lamiids</taxon>
        <taxon>Lamiales</taxon>
        <taxon>Oleaceae</taxon>
        <taxon>Forsythieae</taxon>
        <taxon>Forsythia</taxon>
    </lineage>
</organism>